<evidence type="ECO:0000313" key="2">
    <source>
        <dbReference type="EMBL" id="PON34820.1"/>
    </source>
</evidence>
<dbReference type="EMBL" id="JXTC01000914">
    <property type="protein sequence ID" value="PON34820.1"/>
    <property type="molecule type" value="Genomic_DNA"/>
</dbReference>
<dbReference type="OrthoDB" id="10361100at2759"/>
<dbReference type="AlphaFoldDB" id="A0A2P5AE63"/>
<name>A0A2P5AE63_TREOI</name>
<gene>
    <name evidence="2" type="ORF">TorRG33x02_352650</name>
</gene>
<evidence type="ECO:0000256" key="1">
    <source>
        <dbReference type="SAM" id="Phobius"/>
    </source>
</evidence>
<sequence length="86" mass="9692">MGIVGFAISLSPKALNIAQFLGAYFSLGLVGFLRASSPLKVFSHVLLRTQFKNTESFGEKFETLVFEVEVLYQMGADYSRDIWVFF</sequence>
<comment type="caution">
    <text evidence="2">The sequence shown here is derived from an EMBL/GenBank/DDBJ whole genome shotgun (WGS) entry which is preliminary data.</text>
</comment>
<organism evidence="2 3">
    <name type="scientific">Trema orientale</name>
    <name type="common">Charcoal tree</name>
    <name type="synonym">Celtis orientalis</name>
    <dbReference type="NCBI Taxonomy" id="63057"/>
    <lineage>
        <taxon>Eukaryota</taxon>
        <taxon>Viridiplantae</taxon>
        <taxon>Streptophyta</taxon>
        <taxon>Embryophyta</taxon>
        <taxon>Tracheophyta</taxon>
        <taxon>Spermatophyta</taxon>
        <taxon>Magnoliopsida</taxon>
        <taxon>eudicotyledons</taxon>
        <taxon>Gunneridae</taxon>
        <taxon>Pentapetalae</taxon>
        <taxon>rosids</taxon>
        <taxon>fabids</taxon>
        <taxon>Rosales</taxon>
        <taxon>Cannabaceae</taxon>
        <taxon>Trema</taxon>
    </lineage>
</organism>
<keyword evidence="3" id="KW-1185">Reference proteome</keyword>
<dbReference type="InParanoid" id="A0A2P5AE63"/>
<keyword evidence="1" id="KW-0472">Membrane</keyword>
<proteinExistence type="predicted"/>
<keyword evidence="1" id="KW-0812">Transmembrane</keyword>
<keyword evidence="1" id="KW-1133">Transmembrane helix</keyword>
<evidence type="ECO:0000313" key="3">
    <source>
        <dbReference type="Proteomes" id="UP000237000"/>
    </source>
</evidence>
<protein>
    <submittedName>
        <fullName evidence="2">Uncharacterized protein</fullName>
    </submittedName>
</protein>
<accession>A0A2P5AE63</accession>
<dbReference type="Proteomes" id="UP000237000">
    <property type="component" value="Unassembled WGS sequence"/>
</dbReference>
<feature type="transmembrane region" description="Helical" evidence="1">
    <location>
        <begin position="14"/>
        <end position="33"/>
    </location>
</feature>
<reference evidence="3" key="1">
    <citation type="submission" date="2016-06" db="EMBL/GenBank/DDBJ databases">
        <title>Parallel loss of symbiosis genes in relatives of nitrogen-fixing non-legume Parasponia.</title>
        <authorList>
            <person name="Van Velzen R."/>
            <person name="Holmer R."/>
            <person name="Bu F."/>
            <person name="Rutten L."/>
            <person name="Van Zeijl A."/>
            <person name="Liu W."/>
            <person name="Santuari L."/>
            <person name="Cao Q."/>
            <person name="Sharma T."/>
            <person name="Shen D."/>
            <person name="Roswanjaya Y."/>
            <person name="Wardhani T."/>
            <person name="Kalhor M.S."/>
            <person name="Jansen J."/>
            <person name="Van den Hoogen J."/>
            <person name="Gungor B."/>
            <person name="Hartog M."/>
            <person name="Hontelez J."/>
            <person name="Verver J."/>
            <person name="Yang W.-C."/>
            <person name="Schijlen E."/>
            <person name="Repin R."/>
            <person name="Schilthuizen M."/>
            <person name="Schranz E."/>
            <person name="Heidstra R."/>
            <person name="Miyata K."/>
            <person name="Fedorova E."/>
            <person name="Kohlen W."/>
            <person name="Bisseling T."/>
            <person name="Smit S."/>
            <person name="Geurts R."/>
        </authorList>
    </citation>
    <scope>NUCLEOTIDE SEQUENCE [LARGE SCALE GENOMIC DNA]</scope>
    <source>
        <strain evidence="3">cv. RG33-2</strain>
    </source>
</reference>